<feature type="transmembrane region" description="Helical" evidence="2">
    <location>
        <begin position="622"/>
        <end position="643"/>
    </location>
</feature>
<dbReference type="SMART" id="SM00184">
    <property type="entry name" value="RING"/>
    <property type="match status" value="1"/>
</dbReference>
<accession>A0A8S1NK81</accession>
<keyword evidence="1" id="KW-0863">Zinc-finger</keyword>
<sequence length="760" mass="91099">MMMHHDQLMKDHMEFIYQIIKFIFKFQNYLKHRIFIFKMYFYMLFLEIVYGSSLYLRSNGSVETQIFKGCTYSGSSSNYVLFQCIQHNVFVPQVELTQNQIGIYTFERIGETQFSNYLICDLITADGQQVLEIRRILSPEHFDFVKQVHNLMFYELTQVDSTNMTISLLKKLEDKYLIEIHQIFPGNVNYLSSIQYQFNSDDNCTILGFSQYYNKIRNSVLLIILKSNKFQLIEYSLFDLQFRDVSTYNLSENNIPLKWKIYRSGYIIITYQQFQVLYGIGDILYEIQEIYRFDSQPLQMLKDFNGIDSNYILQQNNNEIKLFIIEEIQNLYQQKVVSQIQQFNASYSNIAFHNDKNQLLLIYDNFEIKQFNIDYIKMNMYQPYLFNIEELPQINLQSIHYQQKFNSNFYSQLKLDKQYQDSLMPCNIIYESLNISLVPYKSECIFETLYNHFVNGCNTFNSCYSCMKQTGCEWINQQCQSVQNYESLSLNQIQESSKWYVNKIIKCGYEIEFNQTYQGNISQGTVFTLFYDATILQEFDMLFSLLIENQRNKNFIQQYICLGYDFEQLCHQIIINDFKSNLIFKSIYFRVTLEFLEDIIVNDLTITFKQQDPQQEFNYWQLWKLISGLILVFILFAIIIYIANKRMNYLISLTLPNVQQSLDKDSLFKTMENMIKEKVLTKQNFSNQILRFDDDKCPFCIEKYEMKQETVQIFCGHTFHLLCFEDWIRINTKLIRCPICNQTIEYFLKNKEQFKKSINI</sequence>
<feature type="domain" description="RING-type" evidence="3">
    <location>
        <begin position="697"/>
        <end position="741"/>
    </location>
</feature>
<name>A0A8S1NK81_9CILI</name>
<evidence type="ECO:0000256" key="2">
    <source>
        <dbReference type="SAM" id="Phobius"/>
    </source>
</evidence>
<dbReference type="Proteomes" id="UP000692954">
    <property type="component" value="Unassembled WGS sequence"/>
</dbReference>
<keyword evidence="5" id="KW-1185">Reference proteome</keyword>
<dbReference type="EMBL" id="CAJJDN010000056">
    <property type="protein sequence ID" value="CAD8090591.1"/>
    <property type="molecule type" value="Genomic_DNA"/>
</dbReference>
<organism evidence="4 5">
    <name type="scientific">Paramecium sonneborni</name>
    <dbReference type="NCBI Taxonomy" id="65129"/>
    <lineage>
        <taxon>Eukaryota</taxon>
        <taxon>Sar</taxon>
        <taxon>Alveolata</taxon>
        <taxon>Ciliophora</taxon>
        <taxon>Intramacronucleata</taxon>
        <taxon>Oligohymenophorea</taxon>
        <taxon>Peniculida</taxon>
        <taxon>Parameciidae</taxon>
        <taxon>Paramecium</taxon>
    </lineage>
</organism>
<feature type="transmembrane region" description="Helical" evidence="2">
    <location>
        <begin position="35"/>
        <end position="56"/>
    </location>
</feature>
<keyword evidence="2" id="KW-0472">Membrane</keyword>
<gene>
    <name evidence="4" type="ORF">PSON_ATCC_30995.1.T0560091</name>
</gene>
<dbReference type="Pfam" id="PF13639">
    <property type="entry name" value="zf-RING_2"/>
    <property type="match status" value="1"/>
</dbReference>
<comment type="caution">
    <text evidence="4">The sequence shown here is derived from an EMBL/GenBank/DDBJ whole genome shotgun (WGS) entry which is preliminary data.</text>
</comment>
<keyword evidence="2" id="KW-0812">Transmembrane</keyword>
<evidence type="ECO:0000313" key="4">
    <source>
        <dbReference type="EMBL" id="CAD8090591.1"/>
    </source>
</evidence>
<dbReference type="GO" id="GO:0008270">
    <property type="term" value="F:zinc ion binding"/>
    <property type="evidence" value="ECO:0007669"/>
    <property type="project" value="UniProtKB-KW"/>
</dbReference>
<evidence type="ECO:0000256" key="1">
    <source>
        <dbReference type="PROSITE-ProRule" id="PRU00175"/>
    </source>
</evidence>
<dbReference type="InterPro" id="IPR001841">
    <property type="entry name" value="Znf_RING"/>
</dbReference>
<evidence type="ECO:0000313" key="5">
    <source>
        <dbReference type="Proteomes" id="UP000692954"/>
    </source>
</evidence>
<keyword evidence="1" id="KW-0479">Metal-binding</keyword>
<reference evidence="4" key="1">
    <citation type="submission" date="2021-01" db="EMBL/GenBank/DDBJ databases">
        <authorList>
            <consortium name="Genoscope - CEA"/>
            <person name="William W."/>
        </authorList>
    </citation>
    <scope>NUCLEOTIDE SEQUENCE</scope>
</reference>
<keyword evidence="2" id="KW-1133">Transmembrane helix</keyword>
<keyword evidence="1" id="KW-0862">Zinc</keyword>
<evidence type="ECO:0000259" key="3">
    <source>
        <dbReference type="PROSITE" id="PS50089"/>
    </source>
</evidence>
<dbReference type="PROSITE" id="PS50089">
    <property type="entry name" value="ZF_RING_2"/>
    <property type="match status" value="1"/>
</dbReference>
<proteinExistence type="predicted"/>
<protein>
    <recommendedName>
        <fullName evidence="3">RING-type domain-containing protein</fullName>
    </recommendedName>
</protein>
<dbReference type="AlphaFoldDB" id="A0A8S1NK81"/>
<dbReference type="OrthoDB" id="8062037at2759"/>